<protein>
    <submittedName>
        <fullName evidence="1">Uncharacterized protein</fullName>
    </submittedName>
</protein>
<name>E3IWC3_PSEI1</name>
<dbReference type="HOGENOM" id="CLU_090962_0_0_11"/>
<dbReference type="InParanoid" id="E3IWC3"/>
<dbReference type="EMBL" id="CP002299">
    <property type="protein sequence ID" value="ADP78965.1"/>
    <property type="molecule type" value="Genomic_DNA"/>
</dbReference>
<dbReference type="eggNOG" id="ENOG5033XWC">
    <property type="taxonomic scope" value="Bacteria"/>
</dbReference>
<gene>
    <name evidence="1" type="ordered locus">FraEuI1c_0887</name>
</gene>
<evidence type="ECO:0000313" key="2">
    <source>
        <dbReference type="Proteomes" id="UP000002484"/>
    </source>
</evidence>
<evidence type="ECO:0000313" key="1">
    <source>
        <dbReference type="EMBL" id="ADP78965.1"/>
    </source>
</evidence>
<keyword evidence="2" id="KW-1185">Reference proteome</keyword>
<organism evidence="1 2">
    <name type="scientific">Pseudofrankia inefficax (strain DSM 45817 / CECT 9037 / DDB 130130 / EuI1c)</name>
    <name type="common">Frankia inefficax</name>
    <dbReference type="NCBI Taxonomy" id="298654"/>
    <lineage>
        <taxon>Bacteria</taxon>
        <taxon>Bacillati</taxon>
        <taxon>Actinomycetota</taxon>
        <taxon>Actinomycetes</taxon>
        <taxon>Frankiales</taxon>
        <taxon>Frankiaceae</taxon>
        <taxon>Pseudofrankia</taxon>
    </lineage>
</organism>
<reference evidence="1 2" key="1">
    <citation type="submission" date="2010-10" db="EMBL/GenBank/DDBJ databases">
        <title>Complete sequence of Frankia sp. EuI1c.</title>
        <authorList>
            <consortium name="US DOE Joint Genome Institute"/>
            <person name="Lucas S."/>
            <person name="Copeland A."/>
            <person name="Lapidus A."/>
            <person name="Cheng J.-F."/>
            <person name="Bruce D."/>
            <person name="Goodwin L."/>
            <person name="Pitluck S."/>
            <person name="Chertkov O."/>
            <person name="Detter J.C."/>
            <person name="Han C."/>
            <person name="Tapia R."/>
            <person name="Land M."/>
            <person name="Hauser L."/>
            <person name="Jeffries C."/>
            <person name="Kyrpides N."/>
            <person name="Ivanova N."/>
            <person name="Mikhailova N."/>
            <person name="Beauchemin N."/>
            <person name="Sen A."/>
            <person name="Sur S.A."/>
            <person name="Gtari M."/>
            <person name="Wall L."/>
            <person name="Tisa L."/>
            <person name="Woyke T."/>
        </authorList>
    </citation>
    <scope>NUCLEOTIDE SEQUENCE [LARGE SCALE GENOMIC DNA]</scope>
    <source>
        <strain evidence="2">DSM 45817 / CECT 9037 / EuI1c</strain>
    </source>
</reference>
<dbReference type="KEGG" id="fri:FraEuI1c_0887"/>
<dbReference type="AlphaFoldDB" id="E3IWC3"/>
<accession>E3IWC3</accession>
<dbReference type="RefSeq" id="WP_013422086.1">
    <property type="nucleotide sequence ID" value="NC_014666.1"/>
</dbReference>
<proteinExistence type="predicted"/>
<sequence length="270" mass="29659">MSHSFIPPVFSRDIPSTVAGEAATAEDMARVTEADWAEIVGHARRYCRKIDATRSRKRADGSATIARDGYGSYGSDDVADDVAQDAVLIFARRLGVIMSRCVVASVNVATREPDQWQYQPKVGEMFLADRALIRAWAVPEAAKRNGYRPVKPTDATSPEVVDQRARYLATVTFLAGMSEAIFAEAWADGSDFPILSKVMDVASRADDLGRTGVFSGVAQQMYGGKYGSGRPVRKVRDAARAEAHELTERCDAIRDRLTYQEQPKDHPPTD</sequence>
<dbReference type="OrthoDB" id="3211355at2"/>
<dbReference type="Proteomes" id="UP000002484">
    <property type="component" value="Chromosome"/>
</dbReference>